<name>A0A087G3E2_ARAAL</name>
<accession>A0A087G3E2</accession>
<evidence type="ECO:0000256" key="1">
    <source>
        <dbReference type="ARBA" id="ARBA00038242"/>
    </source>
</evidence>
<feature type="region of interest" description="Disordered" evidence="2">
    <location>
        <begin position="245"/>
        <end position="268"/>
    </location>
</feature>
<organism evidence="4 5">
    <name type="scientific">Arabis alpina</name>
    <name type="common">Alpine rock-cress</name>
    <dbReference type="NCBI Taxonomy" id="50452"/>
    <lineage>
        <taxon>Eukaryota</taxon>
        <taxon>Viridiplantae</taxon>
        <taxon>Streptophyta</taxon>
        <taxon>Embryophyta</taxon>
        <taxon>Tracheophyta</taxon>
        <taxon>Spermatophyta</taxon>
        <taxon>Magnoliopsida</taxon>
        <taxon>eudicotyledons</taxon>
        <taxon>Gunneridae</taxon>
        <taxon>Pentapetalae</taxon>
        <taxon>rosids</taxon>
        <taxon>malvids</taxon>
        <taxon>Brassicales</taxon>
        <taxon>Brassicaceae</taxon>
        <taxon>Arabideae</taxon>
        <taxon>Arabis</taxon>
    </lineage>
</organism>
<dbReference type="GO" id="GO:0006952">
    <property type="term" value="P:defense response"/>
    <property type="evidence" value="ECO:0007669"/>
    <property type="project" value="InterPro"/>
</dbReference>
<dbReference type="SUPFAM" id="SSF55961">
    <property type="entry name" value="Bet v1-like"/>
    <property type="match status" value="1"/>
</dbReference>
<sequence length="268" mass="30342">MATSGTYVTEVPLKGSAAKHYKRWKSENHVFPDTIGHHIQDVTVHEGESDSHGSIRTWNYTWDGKQEIFKEKREVDDENKTLTLRGLEGHVMEELKVSIASVCAVVDGRIVSLGICDNTHASLLTMWCRWAGTAMAWSDFVTEFNSKFFPQEALDRLEARFLDLTQGTRSVREYDVEFNRLLGYAGRSFEDEQAQVRRFLRGLRPDLRTRCRGIRFAGRVELVEVAAQIEEDLREQAAIVVPAVQPRRPQQQQVQQAGPGKGGKPAQG</sequence>
<dbReference type="Gramene" id="KFK24394">
    <property type="protein sequence ID" value="KFK24394"/>
    <property type="gene ID" value="AALP_AAs56345U000100"/>
</dbReference>
<reference evidence="5" key="1">
    <citation type="journal article" date="2015" name="Nat. Plants">
        <title>Genome expansion of Arabis alpina linked with retrotransposition and reduced symmetric DNA methylation.</title>
        <authorList>
            <person name="Willing E.M."/>
            <person name="Rawat V."/>
            <person name="Mandakova T."/>
            <person name="Maumus F."/>
            <person name="James G.V."/>
            <person name="Nordstroem K.J."/>
            <person name="Becker C."/>
            <person name="Warthmann N."/>
            <person name="Chica C."/>
            <person name="Szarzynska B."/>
            <person name="Zytnicki M."/>
            <person name="Albani M.C."/>
            <person name="Kiefer C."/>
            <person name="Bergonzi S."/>
            <person name="Castaings L."/>
            <person name="Mateos J.L."/>
            <person name="Berns M.C."/>
            <person name="Bujdoso N."/>
            <person name="Piofczyk T."/>
            <person name="de Lorenzo L."/>
            <person name="Barrero-Sicilia C."/>
            <person name="Mateos I."/>
            <person name="Piednoel M."/>
            <person name="Hagmann J."/>
            <person name="Chen-Min-Tao R."/>
            <person name="Iglesias-Fernandez R."/>
            <person name="Schuster S.C."/>
            <person name="Alonso-Blanco C."/>
            <person name="Roudier F."/>
            <person name="Carbonero P."/>
            <person name="Paz-Ares J."/>
            <person name="Davis S.J."/>
            <person name="Pecinka A."/>
            <person name="Quesneville H."/>
            <person name="Colot V."/>
            <person name="Lysak M.A."/>
            <person name="Weigel D."/>
            <person name="Coupland G."/>
            <person name="Schneeberger K."/>
        </authorList>
    </citation>
    <scope>NUCLEOTIDE SEQUENCE [LARGE SCALE GENOMIC DNA]</scope>
    <source>
        <strain evidence="5">cv. Pajares</strain>
    </source>
</reference>
<feature type="compositionally biased region" description="Gly residues" evidence="2">
    <location>
        <begin position="259"/>
        <end position="268"/>
    </location>
</feature>
<dbReference type="Proteomes" id="UP000029120">
    <property type="component" value="Unassembled WGS sequence"/>
</dbReference>
<dbReference type="InterPro" id="IPR052006">
    <property type="entry name" value="MLP-like"/>
</dbReference>
<dbReference type="OrthoDB" id="1072116at2759"/>
<gene>
    <name evidence="4" type="ORF">AALP_AAs56345U000100</name>
</gene>
<evidence type="ECO:0000313" key="5">
    <source>
        <dbReference type="Proteomes" id="UP000029120"/>
    </source>
</evidence>
<dbReference type="Gene3D" id="3.30.530.20">
    <property type="match status" value="1"/>
</dbReference>
<dbReference type="CDD" id="cd07816">
    <property type="entry name" value="Bet_v1-like"/>
    <property type="match status" value="1"/>
</dbReference>
<dbReference type="EMBL" id="KL969084">
    <property type="protein sequence ID" value="KFK24394.1"/>
    <property type="molecule type" value="Genomic_DNA"/>
</dbReference>
<feature type="domain" description="Bet v I/Major latex protein" evidence="3">
    <location>
        <begin position="2"/>
        <end position="171"/>
    </location>
</feature>
<feature type="compositionally biased region" description="Low complexity" evidence="2">
    <location>
        <begin position="245"/>
        <end position="258"/>
    </location>
</feature>
<dbReference type="InterPro" id="IPR000916">
    <property type="entry name" value="Bet_v_I/MLP"/>
</dbReference>
<dbReference type="Pfam" id="PF00407">
    <property type="entry name" value="Bet_v_1"/>
    <property type="match status" value="1"/>
</dbReference>
<dbReference type="AlphaFoldDB" id="A0A087G3E2"/>
<dbReference type="SMART" id="SM01037">
    <property type="entry name" value="Bet_v_1"/>
    <property type="match status" value="1"/>
</dbReference>
<evidence type="ECO:0000313" key="4">
    <source>
        <dbReference type="EMBL" id="KFK24394.1"/>
    </source>
</evidence>
<feature type="non-terminal residue" evidence="4">
    <location>
        <position position="268"/>
    </location>
</feature>
<proteinExistence type="inferred from homology"/>
<keyword evidence="5" id="KW-1185">Reference proteome</keyword>
<protein>
    <recommendedName>
        <fullName evidence="3">Bet v I/Major latex protein domain-containing protein</fullName>
    </recommendedName>
</protein>
<dbReference type="PANTHER" id="PTHR31338">
    <property type="entry name" value="POLYKETIDE CYCLASE/DEHYDRASE AND LIPID TRANSPORT SUPERFAMILY PROTEIN"/>
    <property type="match status" value="1"/>
</dbReference>
<evidence type="ECO:0000259" key="3">
    <source>
        <dbReference type="SMART" id="SM01037"/>
    </source>
</evidence>
<dbReference type="InterPro" id="IPR023393">
    <property type="entry name" value="START-like_dom_sf"/>
</dbReference>
<dbReference type="Pfam" id="PF03732">
    <property type="entry name" value="Retrotrans_gag"/>
    <property type="match status" value="1"/>
</dbReference>
<comment type="similarity">
    <text evidence="1">Belongs to the MLP family.</text>
</comment>
<dbReference type="eggNOG" id="KOG0017">
    <property type="taxonomic scope" value="Eukaryota"/>
</dbReference>
<evidence type="ECO:0000256" key="2">
    <source>
        <dbReference type="SAM" id="MobiDB-lite"/>
    </source>
</evidence>
<dbReference type="PANTHER" id="PTHR31338:SF20">
    <property type="entry name" value="BET V I_MAJOR LATEX PROTEIN DOMAIN-CONTAINING PROTEIN"/>
    <property type="match status" value="1"/>
</dbReference>
<dbReference type="InterPro" id="IPR005162">
    <property type="entry name" value="Retrotrans_gag_dom"/>
</dbReference>